<dbReference type="AlphaFoldDB" id="A0A2K9LVH5"/>
<feature type="transmembrane region" description="Helical" evidence="1">
    <location>
        <begin position="131"/>
        <end position="157"/>
    </location>
</feature>
<evidence type="ECO:0000313" key="3">
    <source>
        <dbReference type="Proteomes" id="UP000234790"/>
    </source>
</evidence>
<keyword evidence="1" id="KW-1133">Transmembrane helix</keyword>
<keyword evidence="3" id="KW-1185">Reference proteome</keyword>
<feature type="transmembrane region" description="Helical" evidence="1">
    <location>
        <begin position="14"/>
        <end position="34"/>
    </location>
</feature>
<keyword evidence="1" id="KW-0472">Membrane</keyword>
<name>A0A2K9LVH5_SPISQ</name>
<accession>A0A2K9LVH5</accession>
<evidence type="ECO:0008006" key="4">
    <source>
        <dbReference type="Google" id="ProtNLM"/>
    </source>
</evidence>
<sequence>MDFKLIKSDLKKPLLWFGSITLSLMVVSSILLLSLPLETKDKATLVSQINLNFILVYLVCVTTNLSKSSVSLFYGMEVVTNLETKEKNLNIVKTRFVLIFISIFTIGAFFIEITSGSLINKISWVENAKSTWWIFFILLIINYIYLYLFFSITRYLIAQNEEFKKAYINFINNTPKKEVQSKD</sequence>
<dbReference type="RefSeq" id="WP_101780388.1">
    <property type="nucleotide sequence ID" value="NZ_CP025543.1"/>
</dbReference>
<dbReference type="Proteomes" id="UP000234790">
    <property type="component" value="Chromosome"/>
</dbReference>
<reference evidence="2 3" key="1">
    <citation type="submission" date="2017-12" db="EMBL/GenBank/DDBJ databases">
        <title>Complete genome sequence of Spiroplasma monobiae MQ-1 (ATCC 33825).</title>
        <authorList>
            <person name="Tsai Y.-M."/>
            <person name="Lo W.-S."/>
            <person name="Wu P.-S."/>
            <person name="Cho S.-T."/>
            <person name="Kuo C.-H."/>
        </authorList>
    </citation>
    <scope>NUCLEOTIDE SEQUENCE [LARGE SCALE GENOMIC DNA]</scope>
    <source>
        <strain evidence="2 3">MQ-1</strain>
    </source>
</reference>
<protein>
    <recommendedName>
        <fullName evidence="4">Transmembrane protein</fullName>
    </recommendedName>
</protein>
<organism evidence="2 3">
    <name type="scientific">Spiroplasma monobiae MQ-1</name>
    <dbReference type="NCBI Taxonomy" id="1336748"/>
    <lineage>
        <taxon>Bacteria</taxon>
        <taxon>Bacillati</taxon>
        <taxon>Mycoplasmatota</taxon>
        <taxon>Mollicutes</taxon>
        <taxon>Entomoplasmatales</taxon>
        <taxon>Spiroplasmataceae</taxon>
        <taxon>Spiroplasma</taxon>
    </lineage>
</organism>
<feature type="transmembrane region" description="Helical" evidence="1">
    <location>
        <begin position="54"/>
        <end position="75"/>
    </location>
</feature>
<dbReference type="EMBL" id="CP025543">
    <property type="protein sequence ID" value="AUM62335.1"/>
    <property type="molecule type" value="Genomic_DNA"/>
</dbReference>
<keyword evidence="1" id="KW-0812">Transmembrane</keyword>
<evidence type="ECO:0000256" key="1">
    <source>
        <dbReference type="SAM" id="Phobius"/>
    </source>
</evidence>
<proteinExistence type="predicted"/>
<feature type="transmembrane region" description="Helical" evidence="1">
    <location>
        <begin position="96"/>
        <end position="119"/>
    </location>
</feature>
<gene>
    <name evidence="2" type="ORF">SMONO_v1c00820</name>
</gene>
<dbReference type="OrthoDB" id="389612at2"/>
<evidence type="ECO:0000313" key="2">
    <source>
        <dbReference type="EMBL" id="AUM62335.1"/>
    </source>
</evidence>
<dbReference type="KEGG" id="smoo:SMONO_v1c00820"/>